<dbReference type="Gene3D" id="3.40.50.720">
    <property type="entry name" value="NAD(P)-binding Rossmann-like Domain"/>
    <property type="match status" value="1"/>
</dbReference>
<dbReference type="NCBIfam" id="TIGR03693">
    <property type="entry name" value="ocin_ThiF_like"/>
    <property type="match status" value="1"/>
</dbReference>
<gene>
    <name evidence="1" type="ORF">O9H85_05255</name>
</gene>
<evidence type="ECO:0000313" key="2">
    <source>
        <dbReference type="Proteomes" id="UP001527882"/>
    </source>
</evidence>
<dbReference type="SUPFAM" id="SSF69572">
    <property type="entry name" value="Activating enzymes of the ubiquitin-like proteins"/>
    <property type="match status" value="1"/>
</dbReference>
<dbReference type="InterPro" id="IPR035985">
    <property type="entry name" value="Ubiquitin-activating_enz"/>
</dbReference>
<dbReference type="EMBL" id="JAQAGZ010000003">
    <property type="protein sequence ID" value="MCZ8511836.1"/>
    <property type="molecule type" value="Genomic_DNA"/>
</dbReference>
<dbReference type="Proteomes" id="UP001527882">
    <property type="component" value="Unassembled WGS sequence"/>
</dbReference>
<dbReference type="InterPro" id="IPR022368">
    <property type="entry name" value="Thiazole_bacteriocin_mat_put"/>
</dbReference>
<reference evidence="1 2" key="1">
    <citation type="submission" date="2022-12" db="EMBL/GenBank/DDBJ databases">
        <title>Draft genome sequence of Paenibacillus sp. dW9.</title>
        <authorList>
            <person name="Choi E.-W."/>
            <person name="Kim D.-U."/>
        </authorList>
    </citation>
    <scope>NUCLEOTIDE SEQUENCE [LARGE SCALE GENOMIC DNA]</scope>
    <source>
        <strain evidence="2">dW9</strain>
    </source>
</reference>
<proteinExistence type="predicted"/>
<evidence type="ECO:0000313" key="1">
    <source>
        <dbReference type="EMBL" id="MCZ8511836.1"/>
    </source>
</evidence>
<dbReference type="RefSeq" id="WP_269880235.1">
    <property type="nucleotide sequence ID" value="NZ_JAQAGZ010000003.1"/>
</dbReference>
<name>A0ABT4Q4U6_9BACL</name>
<sequence length="637" mass="69892">MDPSMRLKVNGDVFYLPEADGSVYFRNNVGSFRMEGRAIDQWIEKLLPALDGNQAMSELTSGLPDEYKARIYELADVLHRNGFVRDVSRDFPHQLPESVLSKFASQIEFLDGLGGSGASRFETYRRTKVAAVGSGPFAVSLVQALLESGLPKLRLIVTDDANTNRERIGQLAAHARQSDPDADIETISVKEAGTASWREMIRPFDVVVAVSERGDVSTLRQLQTACSEEKKLFIPALCIEHTGMAGPVIRPGSETDWESAWRRIHRDALNRDPALHTFSATAGSMLANVTAFEMFKAITGVSRADAPPEFYLLNLETLEGDWHTFLPRLFTNEARSAEPVGEASSLLDTGPDGMNSNELLIFFSRLTSPVTGILHQWEEGDLIQLPLAQCRVQPADPLSEGPADLLPECIVLKLTHEEARREAGLIGLEDYVSHIAGRQTTEAFIAVGVGANAAESLGRGLLSALTEELRFRFAQQPPALYPAYLTDPDDERCRFYLRALTTLQGAPVIARSEDVHGFPVLWAGTTSGWYGSTGLHRTAALRSALELALLQAQNKGIVPLARQGFILPPFSLKHPGIGQLDVPPIGTGTEKETVHSALEVLNRHAVTLEPYRMPIEPFMKDQPISVIGVALRKEGDR</sequence>
<keyword evidence="2" id="KW-1185">Reference proteome</keyword>
<accession>A0ABT4Q4U6</accession>
<protein>
    <submittedName>
        <fullName evidence="1">Thiazole-containing bacteriocin maturation protein</fullName>
    </submittedName>
</protein>
<comment type="caution">
    <text evidence="1">The sequence shown here is derived from an EMBL/GenBank/DDBJ whole genome shotgun (WGS) entry which is preliminary data.</text>
</comment>
<organism evidence="1 2">
    <name type="scientific">Paenibacillus gyeongsangnamensis</name>
    <dbReference type="NCBI Taxonomy" id="3388067"/>
    <lineage>
        <taxon>Bacteria</taxon>
        <taxon>Bacillati</taxon>
        <taxon>Bacillota</taxon>
        <taxon>Bacilli</taxon>
        <taxon>Bacillales</taxon>
        <taxon>Paenibacillaceae</taxon>
        <taxon>Paenibacillus</taxon>
    </lineage>
</organism>